<feature type="domain" description="MoxR-vWA-beta-propeller ternary system" evidence="1">
    <location>
        <begin position="34"/>
        <end position="222"/>
    </location>
</feature>
<reference evidence="3 4" key="1">
    <citation type="submission" date="2019-02" db="EMBL/GenBank/DDBJ databases">
        <title>Deep-cultivation of Planctomycetes and their phenomic and genomic characterization uncovers novel biology.</title>
        <authorList>
            <person name="Wiegand S."/>
            <person name="Jogler M."/>
            <person name="Boedeker C."/>
            <person name="Pinto D."/>
            <person name="Vollmers J."/>
            <person name="Rivas-Marin E."/>
            <person name="Kohn T."/>
            <person name="Peeters S.H."/>
            <person name="Heuer A."/>
            <person name="Rast P."/>
            <person name="Oberbeckmann S."/>
            <person name="Bunk B."/>
            <person name="Jeske O."/>
            <person name="Meyerdierks A."/>
            <person name="Storesund J.E."/>
            <person name="Kallscheuer N."/>
            <person name="Luecker S."/>
            <person name="Lage O.M."/>
            <person name="Pohl T."/>
            <person name="Merkel B.J."/>
            <person name="Hornburger P."/>
            <person name="Mueller R.-W."/>
            <person name="Bruemmer F."/>
            <person name="Labrenz M."/>
            <person name="Spormann A.M."/>
            <person name="Op den Camp H."/>
            <person name="Overmann J."/>
            <person name="Amann R."/>
            <person name="Jetten M.S.M."/>
            <person name="Mascher T."/>
            <person name="Medema M.H."/>
            <person name="Devos D.P."/>
            <person name="Kaster A.-K."/>
            <person name="Ovreas L."/>
            <person name="Rohde M."/>
            <person name="Galperin M.Y."/>
            <person name="Jogler C."/>
        </authorList>
    </citation>
    <scope>NUCLEOTIDE SEQUENCE [LARGE SCALE GENOMIC DNA]</scope>
    <source>
        <strain evidence="3 4">Pan181</strain>
    </source>
</reference>
<dbReference type="InterPro" id="IPR045553">
    <property type="entry name" value="bpX1"/>
</dbReference>
<dbReference type="OrthoDB" id="211519at2"/>
<organism evidence="3 4">
    <name type="scientific">Aeoliella mucimassa</name>
    <dbReference type="NCBI Taxonomy" id="2527972"/>
    <lineage>
        <taxon>Bacteria</taxon>
        <taxon>Pseudomonadati</taxon>
        <taxon>Planctomycetota</taxon>
        <taxon>Planctomycetia</taxon>
        <taxon>Pirellulales</taxon>
        <taxon>Lacipirellulaceae</taxon>
        <taxon>Aeoliella</taxon>
    </lineage>
</organism>
<dbReference type="AlphaFoldDB" id="A0A518AUG7"/>
<protein>
    <submittedName>
        <fullName evidence="3">Uncharacterized protein</fullName>
    </submittedName>
</protein>
<evidence type="ECO:0000313" key="4">
    <source>
        <dbReference type="Proteomes" id="UP000315750"/>
    </source>
</evidence>
<name>A0A518AUG7_9BACT</name>
<proteinExistence type="predicted"/>
<accession>A0A518AUG7</accession>
<sequence length="944" mass="103911">MHERELAIREYYSPTTDSFWSWQDDGETIAWSDGRLIVFGEELSHVLKQLAPQGLPRLGSLLLLMAATRKNWAVDGSEVGLLAGILSTIKDAEYGQVDRSEALLLPTPPSVETKGASGADSSHVALLERVMSGLHKVRALDGSLRTSLKAKSALASIVFQGVAPVVEPKDAVPVADAIRPGLQSLLAGENDTVATGFGPFLLLQDLAAVAPGLERITPEAVRVWMETGLQEIPEPAPLDEVVEEEPPETREAARRVIEELLDSPEHAGMAKLAKQLLATITLPRKLTESNEHEMGGYSDITNRGTPDRLLLSELAQDGLTLAVRVAMNEAMYLHRETPPSVPNIRRELLIDVGVQSWGLPRVFATSVALALAASTPAGATFAASRGSGPLLEPVDLCTKEGLLAHLVSLEADPHLAEALPSFASQIEQAEEAVEAMVVMTAEAYAEPAVIDELRRLKADRLYIATVDRQGTFRLSERRDRGEKILRQAQLQLDQLVTNPSSLRVSRSLDSLPAIFRCKPFPLRLPCAVDGNNSWSVRNWGALSVTGDGRLLQWTNRSRGPRQLTDRLPKGKLWWSSPDISLSGRTHFIYGTSQKPIYYELDIPHGDLQGIALQCSDSSGFTMHNGVLFSIRSHYITGLNVATGEPTHHLMLPSDIRWIGGLFFVNTRTNAWLALSFNGTSLSVEPLPAFGVVNDPVVFVWEALGFDEPLAITRRGNLVASEGDRSKLPKISLPFEIDHVKNVSSDGTRLILVGSSRNREKRYLKLNLRPECTQVYGQLLDDRITRVASPASLRRRFRSVGVTQDRLLALRSSKSIVVIDKKNGQPVLHQISASTRLFEEQEFVDISDVDHLRYSLRIARLGVRFSVVLDSRGLLHLMPDSQQEQEVTIVLAEGELTGWRDDAVVFGRDYYLPEGVEGHEPRLASVRQVFKESIELLLRGLDGID</sequence>
<evidence type="ECO:0000259" key="2">
    <source>
        <dbReference type="Pfam" id="PF19917"/>
    </source>
</evidence>
<gene>
    <name evidence="3" type="ORF">Pan181_45790</name>
</gene>
<dbReference type="KEGG" id="amuc:Pan181_45790"/>
<dbReference type="InterPro" id="IPR045554">
    <property type="entry name" value="bpX0"/>
</dbReference>
<dbReference type="RefSeq" id="WP_145250150.1">
    <property type="nucleotide sequence ID" value="NZ_CP036278.1"/>
</dbReference>
<keyword evidence="4" id="KW-1185">Reference proteome</keyword>
<dbReference type="Pfam" id="PF19917">
    <property type="entry name" value="bpX1"/>
    <property type="match status" value="1"/>
</dbReference>
<dbReference type="EMBL" id="CP036278">
    <property type="protein sequence ID" value="QDU58345.1"/>
    <property type="molecule type" value="Genomic_DNA"/>
</dbReference>
<dbReference type="Proteomes" id="UP000315750">
    <property type="component" value="Chromosome"/>
</dbReference>
<feature type="domain" description="MoxR-vWA-beta-propeller ternary system" evidence="2">
    <location>
        <begin position="862"/>
        <end position="913"/>
    </location>
</feature>
<evidence type="ECO:0000259" key="1">
    <source>
        <dbReference type="Pfam" id="PF19915"/>
    </source>
</evidence>
<dbReference type="Pfam" id="PF19915">
    <property type="entry name" value="bpX0"/>
    <property type="match status" value="1"/>
</dbReference>
<evidence type="ECO:0000313" key="3">
    <source>
        <dbReference type="EMBL" id="QDU58345.1"/>
    </source>
</evidence>